<comment type="caution">
    <text evidence="1">The sequence shown here is derived from an EMBL/GenBank/DDBJ whole genome shotgun (WGS) entry which is preliminary data.</text>
</comment>
<evidence type="ECO:0000313" key="1">
    <source>
        <dbReference type="EMBL" id="KAJ9076013.1"/>
    </source>
</evidence>
<dbReference type="EMBL" id="QTSX02002335">
    <property type="protein sequence ID" value="KAJ9076013.1"/>
    <property type="molecule type" value="Genomic_DNA"/>
</dbReference>
<reference evidence="1" key="1">
    <citation type="submission" date="2022-04" db="EMBL/GenBank/DDBJ databases">
        <title>Genome of the entomopathogenic fungus Entomophthora muscae.</title>
        <authorList>
            <person name="Elya C."/>
            <person name="Lovett B.R."/>
            <person name="Lee E."/>
            <person name="Macias A.M."/>
            <person name="Hajek A.E."/>
            <person name="De Bivort B.L."/>
            <person name="Kasson M.T."/>
            <person name="De Fine Licht H.H."/>
            <person name="Stajich J.E."/>
        </authorList>
    </citation>
    <scope>NUCLEOTIDE SEQUENCE</scope>
    <source>
        <strain evidence="1">Berkeley</strain>
    </source>
</reference>
<proteinExistence type="predicted"/>
<dbReference type="Proteomes" id="UP001165960">
    <property type="component" value="Unassembled WGS sequence"/>
</dbReference>
<sequence>MSDNIAVIIAPKNSEEHLQQFPLIGETSAKQKSQPHGRLTGAPWLHAQPGGLPAPTASQPAAACLPAKWGNCQNRKTVRDSFPDYINCLYTSEQDIKAKEINNPLIDTKF</sequence>
<evidence type="ECO:0000313" key="2">
    <source>
        <dbReference type="Proteomes" id="UP001165960"/>
    </source>
</evidence>
<protein>
    <submittedName>
        <fullName evidence="1">Uncharacterized protein</fullName>
    </submittedName>
</protein>
<name>A0ACC2TMV7_9FUNG</name>
<organism evidence="1 2">
    <name type="scientific">Entomophthora muscae</name>
    <dbReference type="NCBI Taxonomy" id="34485"/>
    <lineage>
        <taxon>Eukaryota</taxon>
        <taxon>Fungi</taxon>
        <taxon>Fungi incertae sedis</taxon>
        <taxon>Zoopagomycota</taxon>
        <taxon>Entomophthoromycotina</taxon>
        <taxon>Entomophthoromycetes</taxon>
        <taxon>Entomophthorales</taxon>
        <taxon>Entomophthoraceae</taxon>
        <taxon>Entomophthora</taxon>
    </lineage>
</organism>
<keyword evidence="2" id="KW-1185">Reference proteome</keyword>
<accession>A0ACC2TMV7</accession>
<gene>
    <name evidence="1" type="ORF">DSO57_1030215</name>
</gene>